<dbReference type="InterPro" id="IPR036397">
    <property type="entry name" value="RNaseH_sf"/>
</dbReference>
<dbReference type="EMBL" id="CAUYUJ010016085">
    <property type="protein sequence ID" value="CAK0861696.1"/>
    <property type="molecule type" value="Genomic_DNA"/>
</dbReference>
<proteinExistence type="predicted"/>
<gene>
    <name evidence="1" type="ORF">PCOR1329_LOCUS50296</name>
</gene>
<reference evidence="1" key="1">
    <citation type="submission" date="2023-10" db="EMBL/GenBank/DDBJ databases">
        <authorList>
            <person name="Chen Y."/>
            <person name="Shah S."/>
            <person name="Dougan E. K."/>
            <person name="Thang M."/>
            <person name="Chan C."/>
        </authorList>
    </citation>
    <scope>NUCLEOTIDE SEQUENCE [LARGE SCALE GENOMIC DNA]</scope>
</reference>
<keyword evidence="2" id="KW-1185">Reference proteome</keyword>
<protein>
    <recommendedName>
        <fullName evidence="3">RNase H type-1 domain-containing protein</fullName>
    </recommendedName>
</protein>
<dbReference type="Gene3D" id="3.30.420.10">
    <property type="entry name" value="Ribonuclease H-like superfamily/Ribonuclease H"/>
    <property type="match status" value="1"/>
</dbReference>
<evidence type="ECO:0000313" key="1">
    <source>
        <dbReference type="EMBL" id="CAK0861696.1"/>
    </source>
</evidence>
<evidence type="ECO:0008006" key="3">
    <source>
        <dbReference type="Google" id="ProtNLM"/>
    </source>
</evidence>
<feature type="non-terminal residue" evidence="1">
    <location>
        <position position="647"/>
    </location>
</feature>
<dbReference type="Proteomes" id="UP001189429">
    <property type="component" value="Unassembled WGS sequence"/>
</dbReference>
<comment type="caution">
    <text evidence="1">The sequence shown here is derived from an EMBL/GenBank/DDBJ whole genome shotgun (WGS) entry which is preliminary data.</text>
</comment>
<name>A0ABN9UP29_9DINO</name>
<evidence type="ECO:0000313" key="2">
    <source>
        <dbReference type="Proteomes" id="UP001189429"/>
    </source>
</evidence>
<accession>A0ABN9UP29</accession>
<dbReference type="InterPro" id="IPR012337">
    <property type="entry name" value="RNaseH-like_sf"/>
</dbReference>
<organism evidence="1 2">
    <name type="scientific">Prorocentrum cordatum</name>
    <dbReference type="NCBI Taxonomy" id="2364126"/>
    <lineage>
        <taxon>Eukaryota</taxon>
        <taxon>Sar</taxon>
        <taxon>Alveolata</taxon>
        <taxon>Dinophyceae</taxon>
        <taxon>Prorocentrales</taxon>
        <taxon>Prorocentraceae</taxon>
        <taxon>Prorocentrum</taxon>
    </lineage>
</organism>
<dbReference type="SUPFAM" id="SSF53098">
    <property type="entry name" value="Ribonuclease H-like"/>
    <property type="match status" value="1"/>
</dbReference>
<sequence>MAQELNHTFLRMPLVPTMGVPVQLRLAGLLEAADSQNLTATDCTIGDSGRVLRAIMQHANYFALETSFVGVKLHQAAQFALDVLLPLLGRPRHIQLCTDGSFKDFSGSSWAFAAVALGESGSVSFLGFVKGYISDTSAIPLDPSIWKDTILSSTTVELFGILWASIWALGYFAVQLKHHELSLPACTIFSDSTSAIGLANGEFGASNNQGLAALLHPVFMLAKWTLGVIVHVGGHANNPWTELADSLAKSEDAKVTRYKDFLINELRHSPALDWCWTKFVTPSMLAAYPFFPEAGGKFTLPHKEVRCDEPPLEQGMSSTKSKARITFSFKVMTYNVCSALDRGPGTTGTKGHRRGDLIRNQILAQDYLLVGIQEARNVSGKRTPKGFIILASGAQKGNLGCELWVSASAPYVYVDGAPKYLTGKHLVGLQDPDKVQLFMSLIREIPQVPIKPHITPDILQAIQYRRRIRHILRTWRRLDGGAVEQSLMHLDVGSPVYDAPPDCFKLRTVAVTDGIAEFKADNIRMHELIEVLVQCLRDTGSCLKRLPKEARGHTLEQLSLEVEAAADSYNPGLEWKILRQLQRFGGRPPNGSTDFPIRMDSQGDLIQSSKDLAQEVLKFFGYIENADTVDWEDLMSDYNQNPKIPSQ</sequence>